<evidence type="ECO:0000313" key="9">
    <source>
        <dbReference type="Proteomes" id="UP001138997"/>
    </source>
</evidence>
<sequence length="178" mass="19386">MPAAPHTAASSRSSSRGGTALDFEEFYRREFPRMVTLAGVVSGSRAVAEDVAQDALLQARQSWDSVGGYERPGAWLRKVTIQLASKRLRRARAEAAAVLKLGRPVPALPPAPEQYEVVLAAIRRLPRQQRAAVVLAYLEDRSVKEVAEILGCAEGTAKAHLYKARARLAKILGEEDGR</sequence>
<dbReference type="SUPFAM" id="SSF88946">
    <property type="entry name" value="Sigma2 domain of RNA polymerase sigma factors"/>
    <property type="match status" value="1"/>
</dbReference>
<reference evidence="8" key="1">
    <citation type="submission" date="2021-11" db="EMBL/GenBank/DDBJ databases">
        <title>Streptomyces corallinus and Kineosporia corallina sp. nov., two new coral-derived marine actinobacteria.</title>
        <authorList>
            <person name="Buangrab K."/>
            <person name="Sutthacheep M."/>
            <person name="Yeemin T."/>
            <person name="Harunari E."/>
            <person name="Igarashi Y."/>
            <person name="Sripreechasak P."/>
            <person name="Kanchanasin P."/>
            <person name="Tanasupawat S."/>
            <person name="Phongsopitanun W."/>
        </authorList>
    </citation>
    <scope>NUCLEOTIDE SEQUENCE</scope>
    <source>
        <strain evidence="8">JCM 31032</strain>
    </source>
</reference>
<evidence type="ECO:0000256" key="5">
    <source>
        <dbReference type="ARBA" id="ARBA00023163"/>
    </source>
</evidence>
<evidence type="ECO:0000256" key="3">
    <source>
        <dbReference type="ARBA" id="ARBA00023082"/>
    </source>
</evidence>
<dbReference type="PANTHER" id="PTHR43133:SF50">
    <property type="entry name" value="ECF RNA POLYMERASE SIGMA FACTOR SIGM"/>
    <property type="match status" value="1"/>
</dbReference>
<feature type="domain" description="RNA polymerase sigma factor 70 region 4 type 2" evidence="7">
    <location>
        <begin position="117"/>
        <end position="168"/>
    </location>
</feature>
<dbReference type="GO" id="GO:0003677">
    <property type="term" value="F:DNA binding"/>
    <property type="evidence" value="ECO:0007669"/>
    <property type="project" value="UniProtKB-KW"/>
</dbReference>
<accession>A0A9X1NAR6</accession>
<comment type="caution">
    <text evidence="8">The sequence shown here is derived from an EMBL/GenBank/DDBJ whole genome shotgun (WGS) entry which is preliminary data.</text>
</comment>
<dbReference type="CDD" id="cd06171">
    <property type="entry name" value="Sigma70_r4"/>
    <property type="match status" value="1"/>
</dbReference>
<dbReference type="Pfam" id="PF04542">
    <property type="entry name" value="Sigma70_r2"/>
    <property type="match status" value="1"/>
</dbReference>
<dbReference type="InterPro" id="IPR039425">
    <property type="entry name" value="RNA_pol_sigma-70-like"/>
</dbReference>
<comment type="similarity">
    <text evidence="1">Belongs to the sigma-70 factor family. ECF subfamily.</text>
</comment>
<evidence type="ECO:0000313" key="8">
    <source>
        <dbReference type="EMBL" id="MCD5310351.1"/>
    </source>
</evidence>
<dbReference type="SUPFAM" id="SSF88659">
    <property type="entry name" value="Sigma3 and sigma4 domains of RNA polymerase sigma factors"/>
    <property type="match status" value="1"/>
</dbReference>
<dbReference type="InterPro" id="IPR013325">
    <property type="entry name" value="RNA_pol_sigma_r2"/>
</dbReference>
<dbReference type="GO" id="GO:0006352">
    <property type="term" value="P:DNA-templated transcription initiation"/>
    <property type="evidence" value="ECO:0007669"/>
    <property type="project" value="InterPro"/>
</dbReference>
<dbReference type="PANTHER" id="PTHR43133">
    <property type="entry name" value="RNA POLYMERASE ECF-TYPE SIGMA FACTO"/>
    <property type="match status" value="1"/>
</dbReference>
<organism evidence="8 9">
    <name type="scientific">Kineosporia babensis</name>
    <dbReference type="NCBI Taxonomy" id="499548"/>
    <lineage>
        <taxon>Bacteria</taxon>
        <taxon>Bacillati</taxon>
        <taxon>Actinomycetota</taxon>
        <taxon>Actinomycetes</taxon>
        <taxon>Kineosporiales</taxon>
        <taxon>Kineosporiaceae</taxon>
        <taxon>Kineosporia</taxon>
    </lineage>
</organism>
<keyword evidence="9" id="KW-1185">Reference proteome</keyword>
<dbReference type="GO" id="GO:0016987">
    <property type="term" value="F:sigma factor activity"/>
    <property type="evidence" value="ECO:0007669"/>
    <property type="project" value="UniProtKB-KW"/>
</dbReference>
<evidence type="ECO:0000256" key="1">
    <source>
        <dbReference type="ARBA" id="ARBA00010641"/>
    </source>
</evidence>
<dbReference type="Pfam" id="PF08281">
    <property type="entry name" value="Sigma70_r4_2"/>
    <property type="match status" value="1"/>
</dbReference>
<dbReference type="Gene3D" id="1.10.10.10">
    <property type="entry name" value="Winged helix-like DNA-binding domain superfamily/Winged helix DNA-binding domain"/>
    <property type="match status" value="1"/>
</dbReference>
<keyword evidence="5" id="KW-0804">Transcription</keyword>
<dbReference type="InterPro" id="IPR007627">
    <property type="entry name" value="RNA_pol_sigma70_r2"/>
</dbReference>
<dbReference type="InterPro" id="IPR013324">
    <property type="entry name" value="RNA_pol_sigma_r3/r4-like"/>
</dbReference>
<evidence type="ECO:0000259" key="7">
    <source>
        <dbReference type="Pfam" id="PF08281"/>
    </source>
</evidence>
<keyword evidence="3" id="KW-0731">Sigma factor</keyword>
<dbReference type="InterPro" id="IPR014284">
    <property type="entry name" value="RNA_pol_sigma-70_dom"/>
</dbReference>
<evidence type="ECO:0000259" key="6">
    <source>
        <dbReference type="Pfam" id="PF04542"/>
    </source>
</evidence>
<keyword evidence="4" id="KW-0238">DNA-binding</keyword>
<dbReference type="EMBL" id="JAJOMB010000002">
    <property type="protein sequence ID" value="MCD5310351.1"/>
    <property type="molecule type" value="Genomic_DNA"/>
</dbReference>
<dbReference type="InterPro" id="IPR013249">
    <property type="entry name" value="RNA_pol_sigma70_r4_t2"/>
</dbReference>
<name>A0A9X1NAR6_9ACTN</name>
<evidence type="ECO:0000256" key="4">
    <source>
        <dbReference type="ARBA" id="ARBA00023125"/>
    </source>
</evidence>
<protein>
    <submittedName>
        <fullName evidence="8">Sigma-70 family RNA polymerase sigma factor</fullName>
    </submittedName>
</protein>
<dbReference type="NCBIfam" id="TIGR02937">
    <property type="entry name" value="sigma70-ECF"/>
    <property type="match status" value="1"/>
</dbReference>
<dbReference type="Gene3D" id="1.10.1740.10">
    <property type="match status" value="1"/>
</dbReference>
<dbReference type="AlphaFoldDB" id="A0A9X1NAR6"/>
<dbReference type="Proteomes" id="UP001138997">
    <property type="component" value="Unassembled WGS sequence"/>
</dbReference>
<evidence type="ECO:0000256" key="2">
    <source>
        <dbReference type="ARBA" id="ARBA00023015"/>
    </source>
</evidence>
<dbReference type="RefSeq" id="WP_231439275.1">
    <property type="nucleotide sequence ID" value="NZ_JAJOMB010000002.1"/>
</dbReference>
<gene>
    <name evidence="8" type="ORF">LR394_05550</name>
</gene>
<feature type="domain" description="RNA polymerase sigma-70 region 2" evidence="6">
    <location>
        <begin position="27"/>
        <end position="92"/>
    </location>
</feature>
<dbReference type="InterPro" id="IPR036388">
    <property type="entry name" value="WH-like_DNA-bd_sf"/>
</dbReference>
<proteinExistence type="inferred from homology"/>
<keyword evidence="2" id="KW-0805">Transcription regulation</keyword>